<organism evidence="6 7">
    <name type="scientific">Parthenolecanium corni</name>
    <dbReference type="NCBI Taxonomy" id="536013"/>
    <lineage>
        <taxon>Eukaryota</taxon>
        <taxon>Metazoa</taxon>
        <taxon>Ecdysozoa</taxon>
        <taxon>Arthropoda</taxon>
        <taxon>Hexapoda</taxon>
        <taxon>Insecta</taxon>
        <taxon>Pterygota</taxon>
        <taxon>Neoptera</taxon>
        <taxon>Paraneoptera</taxon>
        <taxon>Hemiptera</taxon>
        <taxon>Sternorrhyncha</taxon>
        <taxon>Coccoidea</taxon>
        <taxon>Coccidae</taxon>
        <taxon>Parthenolecanium</taxon>
    </lineage>
</organism>
<keyword evidence="1" id="KW-0132">Cell division</keyword>
<evidence type="ECO:0000313" key="7">
    <source>
        <dbReference type="Proteomes" id="UP001367676"/>
    </source>
</evidence>
<comment type="similarity">
    <text evidence="4">Belongs to the cyclin family.</text>
</comment>
<dbReference type="InterPro" id="IPR004367">
    <property type="entry name" value="Cyclin_C-dom"/>
</dbReference>
<proteinExistence type="inferred from homology"/>
<feature type="domain" description="Cyclin-like" evidence="5">
    <location>
        <begin position="158"/>
        <end position="241"/>
    </location>
</feature>
<evidence type="ECO:0000313" key="6">
    <source>
        <dbReference type="EMBL" id="KAK7574364.1"/>
    </source>
</evidence>
<evidence type="ECO:0000256" key="1">
    <source>
        <dbReference type="ARBA" id="ARBA00022618"/>
    </source>
</evidence>
<dbReference type="CDD" id="cd20528">
    <property type="entry name" value="CYCLIN_CCNJ-like_rpt1"/>
    <property type="match status" value="1"/>
</dbReference>
<protein>
    <recommendedName>
        <fullName evidence="5">Cyclin-like domain-containing protein</fullName>
    </recommendedName>
</protein>
<dbReference type="Gene3D" id="1.10.472.10">
    <property type="entry name" value="Cyclin-like"/>
    <property type="match status" value="2"/>
</dbReference>
<name>A0AAN9XYP4_9HEMI</name>
<dbReference type="SUPFAM" id="SSF47954">
    <property type="entry name" value="Cyclin-like"/>
    <property type="match status" value="2"/>
</dbReference>
<dbReference type="GO" id="GO:0051726">
    <property type="term" value="P:regulation of cell cycle"/>
    <property type="evidence" value="ECO:0007669"/>
    <property type="project" value="UniProtKB-ARBA"/>
</dbReference>
<keyword evidence="7" id="KW-1185">Reference proteome</keyword>
<dbReference type="InterPro" id="IPR046965">
    <property type="entry name" value="Cyclin_A/B-like"/>
</dbReference>
<dbReference type="GO" id="GO:0044772">
    <property type="term" value="P:mitotic cell cycle phase transition"/>
    <property type="evidence" value="ECO:0007669"/>
    <property type="project" value="InterPro"/>
</dbReference>
<gene>
    <name evidence="6" type="ORF">V9T40_011555</name>
</gene>
<dbReference type="PANTHER" id="PTHR10177">
    <property type="entry name" value="CYCLINS"/>
    <property type="match status" value="1"/>
</dbReference>
<dbReference type="Pfam" id="PF00134">
    <property type="entry name" value="Cyclin_N"/>
    <property type="match status" value="1"/>
</dbReference>
<reference evidence="6 7" key="1">
    <citation type="submission" date="2024-03" db="EMBL/GenBank/DDBJ databases">
        <title>Adaptation during the transition from Ophiocordyceps entomopathogen to insect associate is accompanied by gene loss and intensified selection.</title>
        <authorList>
            <person name="Ward C.M."/>
            <person name="Onetto C.A."/>
            <person name="Borneman A.R."/>
        </authorList>
    </citation>
    <scope>NUCLEOTIDE SEQUENCE [LARGE SCALE GENOMIC DNA]</scope>
    <source>
        <strain evidence="6">AWRI1</strain>
        <tissue evidence="6">Single Adult Female</tissue>
    </source>
</reference>
<comment type="caution">
    <text evidence="6">The sequence shown here is derived from an EMBL/GenBank/DDBJ whole genome shotgun (WGS) entry which is preliminary data.</text>
</comment>
<dbReference type="PIRSF" id="PIRSF001771">
    <property type="entry name" value="Cyclin_A_B_D_E"/>
    <property type="match status" value="1"/>
</dbReference>
<dbReference type="InterPro" id="IPR006671">
    <property type="entry name" value="Cyclin_N"/>
</dbReference>
<evidence type="ECO:0000256" key="4">
    <source>
        <dbReference type="RuleBase" id="RU000383"/>
    </source>
</evidence>
<dbReference type="GO" id="GO:0016538">
    <property type="term" value="F:cyclin-dependent protein serine/threonine kinase regulator activity"/>
    <property type="evidence" value="ECO:0007669"/>
    <property type="project" value="InterPro"/>
</dbReference>
<dbReference type="GO" id="GO:0051301">
    <property type="term" value="P:cell division"/>
    <property type="evidence" value="ECO:0007669"/>
    <property type="project" value="UniProtKB-KW"/>
</dbReference>
<evidence type="ECO:0000256" key="3">
    <source>
        <dbReference type="ARBA" id="ARBA00023306"/>
    </source>
</evidence>
<dbReference type="SMART" id="SM00385">
    <property type="entry name" value="CYCLIN"/>
    <property type="match status" value="2"/>
</dbReference>
<dbReference type="AlphaFoldDB" id="A0AAN9XYP4"/>
<dbReference type="Pfam" id="PF02984">
    <property type="entry name" value="Cyclin_C"/>
    <property type="match status" value="1"/>
</dbReference>
<dbReference type="InterPro" id="IPR036915">
    <property type="entry name" value="Cyclin-like_sf"/>
</dbReference>
<keyword evidence="3" id="KW-0131">Cell cycle</keyword>
<feature type="domain" description="Cyclin-like" evidence="5">
    <location>
        <begin position="46"/>
        <end position="132"/>
    </location>
</feature>
<evidence type="ECO:0000256" key="2">
    <source>
        <dbReference type="ARBA" id="ARBA00023127"/>
    </source>
</evidence>
<dbReference type="InterPro" id="IPR039361">
    <property type="entry name" value="Cyclin"/>
</dbReference>
<dbReference type="EMBL" id="JBBCAQ010000037">
    <property type="protein sequence ID" value="KAK7574364.1"/>
    <property type="molecule type" value="Genomic_DNA"/>
</dbReference>
<sequence length="241" mass="28282">MKDAEGPWYPVEYKSDIYQYLKSLERARKPFLNRSPQFQERPILIKWLKKMCEKVKFCRMTLHLAVFLLDFFMDSHVIKTEKLTLIASVCFILAGKLEERDCNVPRISDMNAMLNSSYSKRDIVYLERIILKHFKWKLTTPTALHFAEYFMEYAVIPQDVCQNCFDYNYAYNIIHTAVEELLDLLLEDSSLIEEPPSYIAASCILAVRKSFNLSTTWPIELETITAYSESKLENSANRIIE</sequence>
<accession>A0AAN9XYP4</accession>
<evidence type="ECO:0000259" key="5">
    <source>
        <dbReference type="SMART" id="SM00385"/>
    </source>
</evidence>
<dbReference type="Proteomes" id="UP001367676">
    <property type="component" value="Unassembled WGS sequence"/>
</dbReference>
<dbReference type="FunFam" id="1.10.472.10:FF:000010">
    <property type="entry name" value="G1/S-specific cyclin Cln1"/>
    <property type="match status" value="1"/>
</dbReference>
<dbReference type="InterPro" id="IPR013763">
    <property type="entry name" value="Cyclin-like_dom"/>
</dbReference>
<dbReference type="CDD" id="cd20529">
    <property type="entry name" value="CYCLIN_CCNJ-like_rpt2"/>
    <property type="match status" value="1"/>
</dbReference>
<keyword evidence="2 4" id="KW-0195">Cyclin</keyword>